<keyword evidence="2" id="KW-1185">Reference proteome</keyword>
<name>A0ABP2I9J1_9FIRM</name>
<evidence type="ECO:0000313" key="1">
    <source>
        <dbReference type="EMBL" id="EFF65120.1"/>
    </source>
</evidence>
<sequence length="127" mass="14601">MLSIRTELKEGLTKATGMDVYFVQPPVNADVAIPLLILEEKSNNQYYRDHNSHMEIVNLSYDISIYVDEPEQLFKLMGVVDDYMHGVGLKRNYTSADMNIDNRLWCKTMTYNCKAALLKDCTIQISN</sequence>
<reference evidence="1 2" key="1">
    <citation type="journal article" date="2011" name="J. Bacteriol.">
        <title>Draft Genome Sequence of Turicibacter sanguinis PC909, Isolated from Human Feces.</title>
        <authorList>
            <person name="Cuiv P.O."/>
            <person name="Klaassens E.S."/>
            <person name="Durkin A.S."/>
            <person name="Harkins D.M."/>
            <person name="Foster L."/>
            <person name="McCorrison J."/>
            <person name="Torralba M."/>
            <person name="Nelson K.E."/>
            <person name="Morrison M."/>
        </authorList>
    </citation>
    <scope>NUCLEOTIDE SEQUENCE [LARGE SCALE GENOMIC DNA]</scope>
    <source>
        <strain evidence="1 2">PC909</strain>
    </source>
</reference>
<dbReference type="EMBL" id="ADMN01000010">
    <property type="protein sequence ID" value="EFF65120.1"/>
    <property type="molecule type" value="Genomic_DNA"/>
</dbReference>
<evidence type="ECO:0008006" key="3">
    <source>
        <dbReference type="Google" id="ProtNLM"/>
    </source>
</evidence>
<comment type="caution">
    <text evidence="1">The sequence shown here is derived from an EMBL/GenBank/DDBJ whole genome shotgun (WGS) entry which is preliminary data.</text>
</comment>
<gene>
    <name evidence="1" type="ORF">CUW_0539</name>
</gene>
<organism evidence="1 2">
    <name type="scientific">Turicibacter sanguinis PC909</name>
    <dbReference type="NCBI Taxonomy" id="702450"/>
    <lineage>
        <taxon>Bacteria</taxon>
        <taxon>Bacillati</taxon>
        <taxon>Bacillota</taxon>
        <taxon>Erysipelotrichia</taxon>
        <taxon>Erysipelotrichales</taxon>
        <taxon>Turicibacteraceae</taxon>
        <taxon>Turicibacter</taxon>
    </lineage>
</organism>
<accession>A0ABP2I9J1</accession>
<proteinExistence type="predicted"/>
<protein>
    <recommendedName>
        <fullName evidence="3">DUF3168 domain-containing protein</fullName>
    </recommendedName>
</protein>
<evidence type="ECO:0000313" key="2">
    <source>
        <dbReference type="Proteomes" id="UP000002938"/>
    </source>
</evidence>
<dbReference type="Proteomes" id="UP000002938">
    <property type="component" value="Unassembled WGS sequence"/>
</dbReference>